<name>A0A0E9UPA6_ANGAN</name>
<reference evidence="1" key="2">
    <citation type="journal article" date="2015" name="Fish Shellfish Immunol.">
        <title>Early steps in the European eel (Anguilla anguilla)-Vibrio vulnificus interaction in the gills: Role of the RtxA13 toxin.</title>
        <authorList>
            <person name="Callol A."/>
            <person name="Pajuelo D."/>
            <person name="Ebbesson L."/>
            <person name="Teles M."/>
            <person name="MacKenzie S."/>
            <person name="Amaro C."/>
        </authorList>
    </citation>
    <scope>NUCLEOTIDE SEQUENCE</scope>
</reference>
<reference evidence="1" key="1">
    <citation type="submission" date="2014-11" db="EMBL/GenBank/DDBJ databases">
        <authorList>
            <person name="Amaro Gonzalez C."/>
        </authorList>
    </citation>
    <scope>NUCLEOTIDE SEQUENCE</scope>
</reference>
<accession>A0A0E9UPA6</accession>
<proteinExistence type="predicted"/>
<dbReference type="EMBL" id="GBXM01041819">
    <property type="protein sequence ID" value="JAH66758.1"/>
    <property type="molecule type" value="Transcribed_RNA"/>
</dbReference>
<organism evidence="1">
    <name type="scientific">Anguilla anguilla</name>
    <name type="common">European freshwater eel</name>
    <name type="synonym">Muraena anguilla</name>
    <dbReference type="NCBI Taxonomy" id="7936"/>
    <lineage>
        <taxon>Eukaryota</taxon>
        <taxon>Metazoa</taxon>
        <taxon>Chordata</taxon>
        <taxon>Craniata</taxon>
        <taxon>Vertebrata</taxon>
        <taxon>Euteleostomi</taxon>
        <taxon>Actinopterygii</taxon>
        <taxon>Neopterygii</taxon>
        <taxon>Teleostei</taxon>
        <taxon>Anguilliformes</taxon>
        <taxon>Anguillidae</taxon>
        <taxon>Anguilla</taxon>
    </lineage>
</organism>
<dbReference type="AlphaFoldDB" id="A0A0E9UPA6"/>
<protein>
    <submittedName>
        <fullName evidence="1">Uncharacterized protein</fullName>
    </submittedName>
</protein>
<sequence>MMPFYNPITVHNKSITVINSLFVHRLGIVKALLPLSMKAFSQALEHKHFYVCK</sequence>
<evidence type="ECO:0000313" key="1">
    <source>
        <dbReference type="EMBL" id="JAH66758.1"/>
    </source>
</evidence>